<evidence type="ECO:0000313" key="3">
    <source>
        <dbReference type="Proteomes" id="UP001196136"/>
    </source>
</evidence>
<feature type="signal peptide" evidence="1">
    <location>
        <begin position="1"/>
        <end position="21"/>
    </location>
</feature>
<gene>
    <name evidence="2" type="ORF">K1F36_15400</name>
</gene>
<dbReference type="EMBL" id="JAHZSV010000026">
    <property type="protein sequence ID" value="MBW8201211.1"/>
    <property type="molecule type" value="Genomic_DNA"/>
</dbReference>
<proteinExistence type="predicted"/>
<comment type="caution">
    <text evidence="2">The sequence shown here is derived from an EMBL/GenBank/DDBJ whole genome shotgun (WGS) entry which is preliminary data.</text>
</comment>
<feature type="chain" id="PRO_5045762654" evidence="1">
    <location>
        <begin position="22"/>
        <end position="455"/>
    </location>
</feature>
<reference evidence="2 3" key="1">
    <citation type="submission" date="2021-08" db="EMBL/GenBank/DDBJ databases">
        <title>Muricauda profundi sp. nov., a marine bacterium isolated from deep seawater of the Mariana Trench.</title>
        <authorList>
            <person name="Wei Y."/>
        </authorList>
    </citation>
    <scope>NUCLEOTIDE SEQUENCE [LARGE SCALE GENOMIC DNA]</scope>
    <source>
        <strain evidence="2 3">W52</strain>
    </source>
</reference>
<keyword evidence="1" id="KW-0732">Signal</keyword>
<dbReference type="PROSITE" id="PS51257">
    <property type="entry name" value="PROKAR_LIPOPROTEIN"/>
    <property type="match status" value="1"/>
</dbReference>
<name>A0ABS7EUT2_9FLAO</name>
<dbReference type="RefSeq" id="WP_220114647.1">
    <property type="nucleotide sequence ID" value="NZ_JAHZSV010000026.1"/>
</dbReference>
<accession>A0ABS7EUT2</accession>
<sequence length="455" mass="51791">MRTNSLTILIFAILISTLSCGQQGQIHNGKQYIPFSNSLWDIYDHKDSLLSIHVVTDEGKQALRLEPGQRAFVKDRNFKNFQVEFWTKGLTPGIGFRMQDAKNFEYLYLRAAKGGYKDALQYVPVHGGNLPWQLYNYPKYEGKASFPRKQQALLPISFKSDIVKGGANENLLNALKNRGLVFSKTSFIDFMEEDLSYIYDPETSKVLGIRFTEKGISFLEFKQWIQVKIMVVQDQMSVFIEDMDKPVFTVDHLKRDDLGGGISLISSFDPVLFSDFSVAEISDTTKPQNVDKGNPSDTEEFLKTWHISQPFAKDSTNFKSQVDSILKHRVKFKTVLADEDGLINISRYYDDMTKTVVLTCNLVSDSDRTVLMNFDYADHLVVLFDSKIRFDGGMDFRPPADKGVEGRVIVTDEQVPLELKKGSNELVFMLSGDARQQFNWGFIAKLNNMEGISIE</sequence>
<keyword evidence="3" id="KW-1185">Reference proteome</keyword>
<organism evidence="2 3">
    <name type="scientific">Flagellimonas abyssi</name>
    <dbReference type="NCBI Taxonomy" id="2864871"/>
    <lineage>
        <taxon>Bacteria</taxon>
        <taxon>Pseudomonadati</taxon>
        <taxon>Bacteroidota</taxon>
        <taxon>Flavobacteriia</taxon>
        <taxon>Flavobacteriales</taxon>
        <taxon>Flavobacteriaceae</taxon>
        <taxon>Flagellimonas</taxon>
    </lineage>
</organism>
<protein>
    <submittedName>
        <fullName evidence="2">Uncharacterized protein</fullName>
    </submittedName>
</protein>
<evidence type="ECO:0000313" key="2">
    <source>
        <dbReference type="EMBL" id="MBW8201211.1"/>
    </source>
</evidence>
<dbReference type="Proteomes" id="UP001196136">
    <property type="component" value="Unassembled WGS sequence"/>
</dbReference>
<evidence type="ECO:0000256" key="1">
    <source>
        <dbReference type="SAM" id="SignalP"/>
    </source>
</evidence>